<dbReference type="GO" id="GO:0003700">
    <property type="term" value="F:DNA-binding transcription factor activity"/>
    <property type="evidence" value="ECO:0007669"/>
    <property type="project" value="InterPro"/>
</dbReference>
<reference evidence="5 6" key="1">
    <citation type="submission" date="2020-04" db="EMBL/GenBank/DDBJ databases">
        <title>Rhodospirillaceae bacterium KN72 isolated from deep sea.</title>
        <authorList>
            <person name="Zhang D.-C."/>
        </authorList>
    </citation>
    <scope>NUCLEOTIDE SEQUENCE [LARGE SCALE GENOMIC DNA]</scope>
    <source>
        <strain evidence="5 6">KN72</strain>
    </source>
</reference>
<dbReference type="Proteomes" id="UP000539372">
    <property type="component" value="Unassembled WGS sequence"/>
</dbReference>
<evidence type="ECO:0000256" key="3">
    <source>
        <dbReference type="ARBA" id="ARBA00023163"/>
    </source>
</evidence>
<dbReference type="PANTHER" id="PTHR33164">
    <property type="entry name" value="TRANSCRIPTIONAL REGULATOR, MARR FAMILY"/>
    <property type="match status" value="1"/>
</dbReference>
<keyword evidence="1" id="KW-0805">Transcription regulation</keyword>
<dbReference type="SMART" id="SM00347">
    <property type="entry name" value="HTH_MARR"/>
    <property type="match status" value="1"/>
</dbReference>
<dbReference type="InterPro" id="IPR036390">
    <property type="entry name" value="WH_DNA-bd_sf"/>
</dbReference>
<proteinExistence type="predicted"/>
<feature type="domain" description="HTH marR-type" evidence="4">
    <location>
        <begin position="7"/>
        <end position="142"/>
    </location>
</feature>
<evidence type="ECO:0000313" key="6">
    <source>
        <dbReference type="Proteomes" id="UP000539372"/>
    </source>
</evidence>
<evidence type="ECO:0000256" key="2">
    <source>
        <dbReference type="ARBA" id="ARBA00023125"/>
    </source>
</evidence>
<keyword evidence="2" id="KW-0238">DNA-binding</keyword>
<dbReference type="EMBL" id="JABBNT010000001">
    <property type="protein sequence ID" value="NMM43067.1"/>
    <property type="molecule type" value="Genomic_DNA"/>
</dbReference>
<dbReference type="PROSITE" id="PS50995">
    <property type="entry name" value="HTH_MARR_2"/>
    <property type="match status" value="1"/>
</dbReference>
<dbReference type="PANTHER" id="PTHR33164:SF64">
    <property type="entry name" value="TRANSCRIPTIONAL REGULATOR SLYA"/>
    <property type="match status" value="1"/>
</dbReference>
<evidence type="ECO:0000256" key="1">
    <source>
        <dbReference type="ARBA" id="ARBA00023015"/>
    </source>
</evidence>
<protein>
    <submittedName>
        <fullName evidence="5">MarR family transcriptional regulator</fullName>
    </submittedName>
</protein>
<dbReference type="InterPro" id="IPR039422">
    <property type="entry name" value="MarR/SlyA-like"/>
</dbReference>
<accession>A0A7Y0DWU8</accession>
<gene>
    <name evidence="5" type="ORF">HH303_01160</name>
</gene>
<dbReference type="InterPro" id="IPR000835">
    <property type="entry name" value="HTH_MarR-typ"/>
</dbReference>
<dbReference type="GO" id="GO:0006950">
    <property type="term" value="P:response to stress"/>
    <property type="evidence" value="ECO:0007669"/>
    <property type="project" value="TreeGrafter"/>
</dbReference>
<organism evidence="5 6">
    <name type="scientific">Pacificispira spongiicola</name>
    <dbReference type="NCBI Taxonomy" id="2729598"/>
    <lineage>
        <taxon>Bacteria</taxon>
        <taxon>Pseudomonadati</taxon>
        <taxon>Pseudomonadota</taxon>
        <taxon>Alphaproteobacteria</taxon>
        <taxon>Rhodospirillales</taxon>
        <taxon>Rhodospirillaceae</taxon>
        <taxon>Pacificispira</taxon>
    </lineage>
</organism>
<dbReference type="Gene3D" id="1.10.10.10">
    <property type="entry name" value="Winged helix-like DNA-binding domain superfamily/Winged helix DNA-binding domain"/>
    <property type="match status" value="1"/>
</dbReference>
<evidence type="ECO:0000313" key="5">
    <source>
        <dbReference type="EMBL" id="NMM43067.1"/>
    </source>
</evidence>
<dbReference type="RefSeq" id="WP_169623374.1">
    <property type="nucleotide sequence ID" value="NZ_JABBNT010000001.1"/>
</dbReference>
<dbReference type="GO" id="GO:0003677">
    <property type="term" value="F:DNA binding"/>
    <property type="evidence" value="ECO:0007669"/>
    <property type="project" value="UniProtKB-KW"/>
</dbReference>
<dbReference type="SUPFAM" id="SSF46785">
    <property type="entry name" value="Winged helix' DNA-binding domain"/>
    <property type="match status" value="1"/>
</dbReference>
<name>A0A7Y0DWU8_9PROT</name>
<keyword evidence="3" id="KW-0804">Transcription</keyword>
<keyword evidence="6" id="KW-1185">Reference proteome</keyword>
<comment type="caution">
    <text evidence="5">The sequence shown here is derived from an EMBL/GenBank/DDBJ whole genome shotgun (WGS) entry which is preliminary data.</text>
</comment>
<dbReference type="Pfam" id="PF12802">
    <property type="entry name" value="MarR_2"/>
    <property type="match status" value="1"/>
</dbReference>
<evidence type="ECO:0000259" key="4">
    <source>
        <dbReference type="PROSITE" id="PS50995"/>
    </source>
</evidence>
<dbReference type="InterPro" id="IPR036388">
    <property type="entry name" value="WH-like_DNA-bd_sf"/>
</dbReference>
<dbReference type="AlphaFoldDB" id="A0A7Y0DWU8"/>
<sequence>MTTALQTDRIAFLITKLHRFVHNSLEETLQPHGISVEQWRVLERLSDGNGFSMGELAAEVLMNHPALTKMIDRMVANGLVHRAPDPADQRRVLVYAADRGVALTRKLQPIVAAQEARLRDMLGSDTAEQVEGMLTGASRAIPERV</sequence>